<dbReference type="SUPFAM" id="SSF54495">
    <property type="entry name" value="UBC-like"/>
    <property type="match status" value="1"/>
</dbReference>
<proteinExistence type="inferred from homology"/>
<dbReference type="FunFam" id="3.10.110.10:FF:000031">
    <property type="entry name" value="Ubiquitin-conjugating enzyme E2 22"/>
    <property type="match status" value="1"/>
</dbReference>
<dbReference type="Pfam" id="PF00179">
    <property type="entry name" value="UQ_con"/>
    <property type="match status" value="1"/>
</dbReference>
<feature type="active site" description="Glycyl thioester intermediate" evidence="6">
    <location>
        <position position="89"/>
    </location>
</feature>
<evidence type="ECO:0000256" key="8">
    <source>
        <dbReference type="SAM" id="MobiDB-lite"/>
    </source>
</evidence>
<evidence type="ECO:0000256" key="4">
    <source>
        <dbReference type="ARBA" id="ARBA00022786"/>
    </source>
</evidence>
<dbReference type="GO" id="GO:0061631">
    <property type="term" value="F:ubiquitin conjugating enzyme activity"/>
    <property type="evidence" value="ECO:0007669"/>
    <property type="project" value="UniProtKB-EC"/>
</dbReference>
<dbReference type="EMBL" id="KV423954">
    <property type="protein sequence ID" value="KZT58160.1"/>
    <property type="molecule type" value="Genomic_DNA"/>
</dbReference>
<feature type="region of interest" description="Disordered" evidence="8">
    <location>
        <begin position="150"/>
        <end position="172"/>
    </location>
</feature>
<evidence type="ECO:0000256" key="5">
    <source>
        <dbReference type="ARBA" id="ARBA00022840"/>
    </source>
</evidence>
<comment type="similarity">
    <text evidence="7">Belongs to the ubiquitin-conjugating enzyme family.</text>
</comment>
<keyword evidence="2" id="KW-0808">Transferase</keyword>
<accession>A0A165GJT5</accession>
<evidence type="ECO:0000256" key="7">
    <source>
        <dbReference type="RuleBase" id="RU362109"/>
    </source>
</evidence>
<keyword evidence="11" id="KW-1185">Reference proteome</keyword>
<dbReference type="InterPro" id="IPR023313">
    <property type="entry name" value="UBQ-conjugating_AS"/>
</dbReference>
<keyword evidence="4 7" id="KW-0833">Ubl conjugation pathway</keyword>
<feature type="region of interest" description="Disordered" evidence="8">
    <location>
        <begin position="190"/>
        <end position="261"/>
    </location>
</feature>
<dbReference type="CDD" id="cd23804">
    <property type="entry name" value="UBCc_UBE2S"/>
    <property type="match status" value="1"/>
</dbReference>
<protein>
    <recommendedName>
        <fullName evidence="1">E2 ubiquitin-conjugating enzyme</fullName>
        <ecNumber evidence="1">2.3.2.23</ecNumber>
    </recommendedName>
</protein>
<dbReference type="OrthoDB" id="10069349at2759"/>
<dbReference type="SMART" id="SM00212">
    <property type="entry name" value="UBCc"/>
    <property type="match status" value="1"/>
</dbReference>
<sequence>MVNTQAVRRVIREVAALRNNPPEGIRVVTSEENMLDITGIIAGPTGTPYEGGYFWVEFQFGDEFPAAPPKCRFVTRIFHPNVSKSGEICVNTLKKDWKASFGIEHILVTVKCLLIYPNGESALDEEAGKLILERYEDFARQAKLMTSIHATPKRPPPEFVEAAKQDSEKSMEVEPLIPLAPSAQVPVNAPQLDYVPPPSPAPSQAFSPVPQAAFSPVPHVYRTPTPRGSPDRLAVISYPPPPSRSSTSDRARSSSPMGLIEQKRLARIALAEKLERDKRWGGPKRRGLRRL</sequence>
<dbReference type="InterPro" id="IPR050113">
    <property type="entry name" value="Ub_conjugating_enzyme"/>
</dbReference>
<evidence type="ECO:0000313" key="11">
    <source>
        <dbReference type="Proteomes" id="UP000076842"/>
    </source>
</evidence>
<reference evidence="10 11" key="1">
    <citation type="journal article" date="2016" name="Mol. Biol. Evol.">
        <title>Comparative Genomics of Early-Diverging Mushroom-Forming Fungi Provides Insights into the Origins of Lignocellulose Decay Capabilities.</title>
        <authorList>
            <person name="Nagy L.G."/>
            <person name="Riley R."/>
            <person name="Tritt A."/>
            <person name="Adam C."/>
            <person name="Daum C."/>
            <person name="Floudas D."/>
            <person name="Sun H."/>
            <person name="Yadav J.S."/>
            <person name="Pangilinan J."/>
            <person name="Larsson K.H."/>
            <person name="Matsuura K."/>
            <person name="Barry K."/>
            <person name="Labutti K."/>
            <person name="Kuo R."/>
            <person name="Ohm R.A."/>
            <person name="Bhattacharya S.S."/>
            <person name="Shirouzu T."/>
            <person name="Yoshinaga Y."/>
            <person name="Martin F.M."/>
            <person name="Grigoriev I.V."/>
            <person name="Hibbett D.S."/>
        </authorList>
    </citation>
    <scope>NUCLEOTIDE SEQUENCE [LARGE SCALE GENOMIC DNA]</scope>
    <source>
        <strain evidence="10 11">HHB12733</strain>
    </source>
</reference>
<dbReference type="InterPro" id="IPR000608">
    <property type="entry name" value="UBC"/>
</dbReference>
<dbReference type="PROSITE" id="PS50127">
    <property type="entry name" value="UBC_2"/>
    <property type="match status" value="1"/>
</dbReference>
<keyword evidence="3 7" id="KW-0547">Nucleotide-binding</keyword>
<evidence type="ECO:0000313" key="10">
    <source>
        <dbReference type="EMBL" id="KZT58160.1"/>
    </source>
</evidence>
<keyword evidence="5 7" id="KW-0067">ATP-binding</keyword>
<feature type="compositionally biased region" description="Basic and acidic residues" evidence="8">
    <location>
        <begin position="161"/>
        <end position="172"/>
    </location>
</feature>
<dbReference type="Proteomes" id="UP000076842">
    <property type="component" value="Unassembled WGS sequence"/>
</dbReference>
<dbReference type="AlphaFoldDB" id="A0A165GJT5"/>
<feature type="domain" description="UBC core" evidence="9">
    <location>
        <begin position="5"/>
        <end position="151"/>
    </location>
</feature>
<dbReference type="GO" id="GO:0005524">
    <property type="term" value="F:ATP binding"/>
    <property type="evidence" value="ECO:0007669"/>
    <property type="project" value="UniProtKB-UniRule"/>
</dbReference>
<dbReference type="Gene3D" id="3.10.110.10">
    <property type="entry name" value="Ubiquitin Conjugating Enzyme"/>
    <property type="match status" value="1"/>
</dbReference>
<evidence type="ECO:0000259" key="9">
    <source>
        <dbReference type="PROSITE" id="PS50127"/>
    </source>
</evidence>
<dbReference type="STRING" id="1353952.A0A165GJT5"/>
<gene>
    <name evidence="10" type="ORF">CALCODRAFT_256255</name>
</gene>
<dbReference type="InterPro" id="IPR016135">
    <property type="entry name" value="UBQ-conjugating_enzyme/RWD"/>
</dbReference>
<dbReference type="PANTHER" id="PTHR24067">
    <property type="entry name" value="UBIQUITIN-CONJUGATING ENZYME E2"/>
    <property type="match status" value="1"/>
</dbReference>
<evidence type="ECO:0000256" key="3">
    <source>
        <dbReference type="ARBA" id="ARBA00022741"/>
    </source>
</evidence>
<evidence type="ECO:0000256" key="6">
    <source>
        <dbReference type="PROSITE-ProRule" id="PRU10133"/>
    </source>
</evidence>
<dbReference type="InParanoid" id="A0A165GJT5"/>
<evidence type="ECO:0000256" key="2">
    <source>
        <dbReference type="ARBA" id="ARBA00022679"/>
    </source>
</evidence>
<dbReference type="PROSITE" id="PS00183">
    <property type="entry name" value="UBC_1"/>
    <property type="match status" value="1"/>
</dbReference>
<name>A0A165GJT5_9BASI</name>
<feature type="compositionally biased region" description="Low complexity" evidence="8">
    <location>
        <begin position="202"/>
        <end position="213"/>
    </location>
</feature>
<dbReference type="EC" id="2.3.2.23" evidence="1"/>
<evidence type="ECO:0000256" key="1">
    <source>
        <dbReference type="ARBA" id="ARBA00012486"/>
    </source>
</evidence>
<organism evidence="10 11">
    <name type="scientific">Calocera cornea HHB12733</name>
    <dbReference type="NCBI Taxonomy" id="1353952"/>
    <lineage>
        <taxon>Eukaryota</taxon>
        <taxon>Fungi</taxon>
        <taxon>Dikarya</taxon>
        <taxon>Basidiomycota</taxon>
        <taxon>Agaricomycotina</taxon>
        <taxon>Dacrymycetes</taxon>
        <taxon>Dacrymycetales</taxon>
        <taxon>Dacrymycetaceae</taxon>
        <taxon>Calocera</taxon>
    </lineage>
</organism>